<feature type="transmembrane region" description="Helical" evidence="5">
    <location>
        <begin position="223"/>
        <end position="243"/>
    </location>
</feature>
<reference evidence="7" key="1">
    <citation type="submission" date="2022-08" db="EMBL/GenBank/DDBJ databases">
        <title>Draft genome sequence of Microbacterium arabinogalactanolyticum JCM 9171.</title>
        <authorList>
            <person name="Fujita K."/>
            <person name="Ishiwata A."/>
            <person name="Fushinobu S."/>
        </authorList>
    </citation>
    <scope>NUCLEOTIDE SEQUENCE</scope>
    <source>
        <strain evidence="7">JCM 9171</strain>
    </source>
</reference>
<keyword evidence="8" id="KW-1185">Reference proteome</keyword>
<dbReference type="PANTHER" id="PTHR23508">
    <property type="entry name" value="CARBOXYLIC ACID TRANSPORTER PROTEIN HOMOLOG"/>
    <property type="match status" value="1"/>
</dbReference>
<feature type="transmembrane region" description="Helical" evidence="5">
    <location>
        <begin position="290"/>
        <end position="323"/>
    </location>
</feature>
<keyword evidence="3 5" id="KW-1133">Transmembrane helix</keyword>
<proteinExistence type="predicted"/>
<evidence type="ECO:0000259" key="6">
    <source>
        <dbReference type="PROSITE" id="PS50850"/>
    </source>
</evidence>
<accession>A0ABQ5NEL1</accession>
<dbReference type="PROSITE" id="PS50850">
    <property type="entry name" value="MFS"/>
    <property type="match status" value="1"/>
</dbReference>
<dbReference type="EMBL" id="BRZC01000003">
    <property type="protein sequence ID" value="GLC84217.1"/>
    <property type="molecule type" value="Genomic_DNA"/>
</dbReference>
<evidence type="ECO:0000256" key="5">
    <source>
        <dbReference type="SAM" id="Phobius"/>
    </source>
</evidence>
<sequence length="430" mass="43944">MSTSTATPRIRSALFILMLAMVAEGLDLVVASFVFPRVMEEWGTSIEDITTLVTLSVVAGAVGGYLAGPLADRFGCRPVIVVCALEFSALTIATAAVPGMAGLMIVRLAACLGLGALVPVVIAQVSELVPGRTRSHMVSLVWSGGAFGFILGSVLAAVVIPAAGWRVLVIVSGVLSIVLVPFLLRVLPRRAERLEEPIPATSHAEAGTAVGTLFTRRYLASTLLTWICFAVGLGVAYLIATYLPLMVEQYGMTAGVAALVTGLFGLCGLLGQLGLGFALRRWDPRSVLAVVWGVGTLGIVLLAVVDLGIAGFLIAISAIAFTIAGSNAVLPTLATALYPARAKATGVSWANGAGQIGRLGGGWAGGAMLAAGFSTTQLFLAIAVPTVAGIVGAVLLRRARRTAEGPADDASLAPAESAIVAGNTTTEARA</sequence>
<dbReference type="Pfam" id="PF07690">
    <property type="entry name" value="MFS_1"/>
    <property type="match status" value="1"/>
</dbReference>
<dbReference type="InterPro" id="IPR020846">
    <property type="entry name" value="MFS_dom"/>
</dbReference>
<feature type="transmembrane region" description="Helical" evidence="5">
    <location>
        <begin position="49"/>
        <end position="67"/>
    </location>
</feature>
<dbReference type="SUPFAM" id="SSF103473">
    <property type="entry name" value="MFS general substrate transporter"/>
    <property type="match status" value="1"/>
</dbReference>
<feature type="transmembrane region" description="Helical" evidence="5">
    <location>
        <begin position="104"/>
        <end position="125"/>
    </location>
</feature>
<evidence type="ECO:0000256" key="3">
    <source>
        <dbReference type="ARBA" id="ARBA00022989"/>
    </source>
</evidence>
<name>A0ABQ5NEL1_9MICO</name>
<gene>
    <name evidence="7" type="ORF">MIAR_08050</name>
</gene>
<comment type="caution">
    <text evidence="7">The sequence shown here is derived from an EMBL/GenBank/DDBJ whole genome shotgun (WGS) entry which is preliminary data.</text>
</comment>
<comment type="subcellular location">
    <subcellularLocation>
        <location evidence="1">Cell membrane</location>
        <topology evidence="1">Multi-pass membrane protein</topology>
    </subcellularLocation>
</comment>
<keyword evidence="7" id="KW-0762">Sugar transport</keyword>
<evidence type="ECO:0000256" key="2">
    <source>
        <dbReference type="ARBA" id="ARBA00022692"/>
    </source>
</evidence>
<dbReference type="InterPro" id="IPR036259">
    <property type="entry name" value="MFS_trans_sf"/>
</dbReference>
<feature type="transmembrane region" description="Helical" evidence="5">
    <location>
        <begin position="255"/>
        <end position="278"/>
    </location>
</feature>
<feature type="domain" description="Major facilitator superfamily (MFS) profile" evidence="6">
    <location>
        <begin position="13"/>
        <end position="401"/>
    </location>
</feature>
<keyword evidence="2 5" id="KW-0812">Transmembrane</keyword>
<dbReference type="InterPro" id="IPR011701">
    <property type="entry name" value="MFS"/>
</dbReference>
<dbReference type="PANTHER" id="PTHR23508:SF10">
    <property type="entry name" value="CARBOXYLIC ACID TRANSPORTER PROTEIN HOMOLOG"/>
    <property type="match status" value="1"/>
</dbReference>
<protein>
    <submittedName>
        <fullName evidence="7">Sugar transporter</fullName>
    </submittedName>
</protein>
<keyword evidence="4 5" id="KW-0472">Membrane</keyword>
<dbReference type="Proteomes" id="UP001165068">
    <property type="component" value="Unassembled WGS sequence"/>
</dbReference>
<organism evidence="7 8">
    <name type="scientific">Microbacterium arabinogalactanolyticum</name>
    <dbReference type="NCBI Taxonomy" id="69365"/>
    <lineage>
        <taxon>Bacteria</taxon>
        <taxon>Bacillati</taxon>
        <taxon>Actinomycetota</taxon>
        <taxon>Actinomycetes</taxon>
        <taxon>Micrococcales</taxon>
        <taxon>Microbacteriaceae</taxon>
        <taxon>Microbacterium</taxon>
    </lineage>
</organism>
<evidence type="ECO:0000256" key="1">
    <source>
        <dbReference type="ARBA" id="ARBA00004651"/>
    </source>
</evidence>
<evidence type="ECO:0000256" key="4">
    <source>
        <dbReference type="ARBA" id="ARBA00023136"/>
    </source>
</evidence>
<evidence type="ECO:0000313" key="7">
    <source>
        <dbReference type="EMBL" id="GLC84217.1"/>
    </source>
</evidence>
<feature type="transmembrane region" description="Helical" evidence="5">
    <location>
        <begin position="79"/>
        <end position="98"/>
    </location>
</feature>
<dbReference type="Gene3D" id="1.20.1250.20">
    <property type="entry name" value="MFS general substrate transporter like domains"/>
    <property type="match status" value="1"/>
</dbReference>
<feature type="transmembrane region" description="Helical" evidence="5">
    <location>
        <begin position="378"/>
        <end position="396"/>
    </location>
</feature>
<keyword evidence="7" id="KW-0813">Transport</keyword>
<feature type="transmembrane region" description="Helical" evidence="5">
    <location>
        <begin position="137"/>
        <end position="159"/>
    </location>
</feature>
<evidence type="ECO:0000313" key="8">
    <source>
        <dbReference type="Proteomes" id="UP001165068"/>
    </source>
</evidence>
<feature type="transmembrane region" description="Helical" evidence="5">
    <location>
        <begin position="165"/>
        <end position="184"/>
    </location>
</feature>
<dbReference type="RefSeq" id="WP_285631698.1">
    <property type="nucleotide sequence ID" value="NZ_BAAAUK010000003.1"/>
</dbReference>